<protein>
    <submittedName>
        <fullName evidence="2">Uncharacterized protein</fullName>
    </submittedName>
</protein>
<dbReference type="Proteomes" id="UP001221898">
    <property type="component" value="Unassembled WGS sequence"/>
</dbReference>
<reference evidence="2" key="1">
    <citation type="journal article" date="2023" name="Science">
        <title>Genome structures resolve the early diversification of teleost fishes.</title>
        <authorList>
            <person name="Parey E."/>
            <person name="Louis A."/>
            <person name="Montfort J."/>
            <person name="Bouchez O."/>
            <person name="Roques C."/>
            <person name="Iampietro C."/>
            <person name="Lluch J."/>
            <person name="Castinel A."/>
            <person name="Donnadieu C."/>
            <person name="Desvignes T."/>
            <person name="Floi Bucao C."/>
            <person name="Jouanno E."/>
            <person name="Wen M."/>
            <person name="Mejri S."/>
            <person name="Dirks R."/>
            <person name="Jansen H."/>
            <person name="Henkel C."/>
            <person name="Chen W.J."/>
            <person name="Zahm M."/>
            <person name="Cabau C."/>
            <person name="Klopp C."/>
            <person name="Thompson A.W."/>
            <person name="Robinson-Rechavi M."/>
            <person name="Braasch I."/>
            <person name="Lecointre G."/>
            <person name="Bobe J."/>
            <person name="Postlethwait J.H."/>
            <person name="Berthelot C."/>
            <person name="Roest Crollius H."/>
            <person name="Guiguen Y."/>
        </authorList>
    </citation>
    <scope>NUCLEOTIDE SEQUENCE</scope>
    <source>
        <strain evidence="2">NC1722</strain>
    </source>
</reference>
<accession>A0AAD7RY91</accession>
<comment type="caution">
    <text evidence="2">The sequence shown here is derived from an EMBL/GenBank/DDBJ whole genome shotgun (WGS) entry which is preliminary data.</text>
</comment>
<feature type="region of interest" description="Disordered" evidence="1">
    <location>
        <begin position="44"/>
        <end position="118"/>
    </location>
</feature>
<name>A0AAD7RY91_9TELE</name>
<sequence length="124" mass="13367">MDPDVLLNNSETTDDSKPAAAEIETRFGASAFTNHLRVPAATVTQAGSWGSGAQRRGRHGAYVSSWSQATPPHPTQRGASDHSAPSRLRRKPFSRWYENTRRKNATQEGLKPGGDKGGVLLVAV</sequence>
<dbReference type="EMBL" id="JAINUG010000160">
    <property type="protein sequence ID" value="KAJ8391221.1"/>
    <property type="molecule type" value="Genomic_DNA"/>
</dbReference>
<gene>
    <name evidence="2" type="ORF">AAFF_G00094880</name>
</gene>
<organism evidence="2 3">
    <name type="scientific">Aldrovandia affinis</name>
    <dbReference type="NCBI Taxonomy" id="143900"/>
    <lineage>
        <taxon>Eukaryota</taxon>
        <taxon>Metazoa</taxon>
        <taxon>Chordata</taxon>
        <taxon>Craniata</taxon>
        <taxon>Vertebrata</taxon>
        <taxon>Euteleostomi</taxon>
        <taxon>Actinopterygii</taxon>
        <taxon>Neopterygii</taxon>
        <taxon>Teleostei</taxon>
        <taxon>Notacanthiformes</taxon>
        <taxon>Halosauridae</taxon>
        <taxon>Aldrovandia</taxon>
    </lineage>
</organism>
<keyword evidence="3" id="KW-1185">Reference proteome</keyword>
<dbReference type="AlphaFoldDB" id="A0AAD7RY91"/>
<evidence type="ECO:0000313" key="3">
    <source>
        <dbReference type="Proteomes" id="UP001221898"/>
    </source>
</evidence>
<evidence type="ECO:0000256" key="1">
    <source>
        <dbReference type="SAM" id="MobiDB-lite"/>
    </source>
</evidence>
<proteinExistence type="predicted"/>
<evidence type="ECO:0000313" key="2">
    <source>
        <dbReference type="EMBL" id="KAJ8391221.1"/>
    </source>
</evidence>